<name>A0A9X2CH69_9GAMM</name>
<dbReference type="GO" id="GO:0008253">
    <property type="term" value="F:5'-nucleotidase activity"/>
    <property type="evidence" value="ECO:0007669"/>
    <property type="project" value="InterPro"/>
</dbReference>
<sequence>MKIVYIDMDDTLCDYKSAFEQARRLRPDIEYPQSQPSFFLNLSPLPNAIDAMQCFLADERYDPYILTAPSVKNPLCYTEKRLWVEKHLGFAYAERLIISPVKDLLVGDYLIDDYLEGKGQESFQGELIHFAGEHFKEWNAVMRYFGLTKAFK</sequence>
<dbReference type="PANTHER" id="PTHR16504">
    <property type="entry name" value="5'(3')-DEOXYRIBONUCLEOTIDASE"/>
    <property type="match status" value="1"/>
</dbReference>
<dbReference type="SUPFAM" id="SSF56784">
    <property type="entry name" value="HAD-like"/>
    <property type="match status" value="1"/>
</dbReference>
<dbReference type="GO" id="GO:0009223">
    <property type="term" value="P:pyrimidine deoxyribonucleotide catabolic process"/>
    <property type="evidence" value="ECO:0007669"/>
    <property type="project" value="TreeGrafter"/>
</dbReference>
<dbReference type="AlphaFoldDB" id="A0A9X2CH69"/>
<dbReference type="InterPro" id="IPR010708">
    <property type="entry name" value="5'(3')-deoxyribonucleotidase"/>
</dbReference>
<dbReference type="Gene3D" id="3.40.50.1000">
    <property type="entry name" value="HAD superfamily/HAD-like"/>
    <property type="match status" value="1"/>
</dbReference>
<keyword evidence="3" id="KW-1185">Reference proteome</keyword>
<reference evidence="2" key="1">
    <citation type="submission" date="2022-01" db="EMBL/GenBank/DDBJ databases">
        <title>Whole genome-based taxonomy of the Shewanellaceae.</title>
        <authorList>
            <person name="Martin-Rodriguez A.J."/>
        </authorList>
    </citation>
    <scope>NUCLEOTIDE SEQUENCE</scope>
    <source>
        <strain evidence="2">KCTC 23973</strain>
    </source>
</reference>
<dbReference type="Proteomes" id="UP001139293">
    <property type="component" value="Unassembled WGS sequence"/>
</dbReference>
<gene>
    <name evidence="2" type="ORF">L2740_06285</name>
</gene>
<comment type="caution">
    <text evidence="2">The sequence shown here is derived from an EMBL/GenBank/DDBJ whole genome shotgun (WGS) entry which is preliminary data.</text>
</comment>
<dbReference type="EMBL" id="JAKILB010000003">
    <property type="protein sequence ID" value="MCL1138155.1"/>
    <property type="molecule type" value="Genomic_DNA"/>
</dbReference>
<protein>
    <submittedName>
        <fullName evidence="2">Uncharacterized protein</fullName>
    </submittedName>
</protein>
<dbReference type="InterPro" id="IPR023214">
    <property type="entry name" value="HAD_sf"/>
</dbReference>
<dbReference type="Pfam" id="PF06941">
    <property type="entry name" value="NT5C"/>
    <property type="match status" value="1"/>
</dbReference>
<organism evidence="2 3">
    <name type="scientific">Shewanella pneumatophori</name>
    <dbReference type="NCBI Taxonomy" id="314092"/>
    <lineage>
        <taxon>Bacteria</taxon>
        <taxon>Pseudomonadati</taxon>
        <taxon>Pseudomonadota</taxon>
        <taxon>Gammaproteobacteria</taxon>
        <taxon>Alteromonadales</taxon>
        <taxon>Shewanellaceae</taxon>
        <taxon>Shewanella</taxon>
    </lineage>
</organism>
<dbReference type="InterPro" id="IPR036412">
    <property type="entry name" value="HAD-like_sf"/>
</dbReference>
<comment type="similarity">
    <text evidence="1">Belongs to the 5'(3')-deoxyribonucleotidase family.</text>
</comment>
<dbReference type="PANTHER" id="PTHR16504:SF4">
    <property type="entry name" value="5'(3')-DEOXYRIBONUCLEOTIDASE"/>
    <property type="match status" value="1"/>
</dbReference>
<evidence type="ECO:0000313" key="2">
    <source>
        <dbReference type="EMBL" id="MCL1138155.1"/>
    </source>
</evidence>
<dbReference type="RefSeq" id="WP_248949246.1">
    <property type="nucleotide sequence ID" value="NZ_JAKILB010000003.1"/>
</dbReference>
<evidence type="ECO:0000313" key="3">
    <source>
        <dbReference type="Proteomes" id="UP001139293"/>
    </source>
</evidence>
<proteinExistence type="inferred from homology"/>
<accession>A0A9X2CH69</accession>
<evidence type="ECO:0000256" key="1">
    <source>
        <dbReference type="ARBA" id="ARBA00009589"/>
    </source>
</evidence>